<evidence type="ECO:0000256" key="3">
    <source>
        <dbReference type="ARBA" id="ARBA00022691"/>
    </source>
</evidence>
<accession>A0ABR0VIA1</accession>
<dbReference type="InterPro" id="IPR001077">
    <property type="entry name" value="COMT_C"/>
</dbReference>
<dbReference type="SUPFAM" id="SSF46785">
    <property type="entry name" value="Winged helix' DNA-binding domain"/>
    <property type="match status" value="2"/>
</dbReference>
<evidence type="ECO:0000256" key="4">
    <source>
        <dbReference type="ARBA" id="ARBA00034481"/>
    </source>
</evidence>
<feature type="domain" description="O-methyltransferase C-terminal" evidence="5">
    <location>
        <begin position="130"/>
        <end position="325"/>
    </location>
</feature>
<dbReference type="Gene3D" id="3.40.50.150">
    <property type="entry name" value="Vaccinia Virus protein VP39"/>
    <property type="match status" value="2"/>
</dbReference>
<keyword evidence="1" id="KW-0489">Methyltransferase</keyword>
<feature type="domain" description="O-methyltransferase dimerisation" evidence="6">
    <location>
        <begin position="354"/>
        <end position="438"/>
    </location>
</feature>
<keyword evidence="2" id="KW-0808">Transferase</keyword>
<name>A0ABR0VIA1_REHGL</name>
<protein>
    <recommendedName>
        <fullName evidence="9">O-methyltransferase</fullName>
    </recommendedName>
</protein>
<dbReference type="InterPro" id="IPR012967">
    <property type="entry name" value="COMT_dimerisation"/>
</dbReference>
<dbReference type="EMBL" id="JABTTQ020001128">
    <property type="protein sequence ID" value="KAK6134903.1"/>
    <property type="molecule type" value="Genomic_DNA"/>
</dbReference>
<dbReference type="SUPFAM" id="SSF53335">
    <property type="entry name" value="S-adenosyl-L-methionine-dependent methyltransferases"/>
    <property type="match status" value="2"/>
</dbReference>
<dbReference type="Pfam" id="PF00891">
    <property type="entry name" value="Methyltransf_2"/>
    <property type="match status" value="2"/>
</dbReference>
<sequence length="687" mass="77733">MELPNGIESTQELLDAQAHIMTHTMHFINSMSLKCAVQLRIPDIIHKHQKPMTLSELTDALPINKSKSDCVERVMRVLINSRFFTKLKISEDKEGYWLTPSSHLLLTDNPFSMTSLVIAYGDPIFTDLFHRISEWFETKDPTPFVMIHGRTFWEQAGEDLRLNRFFNESMASDTWLVSSVILKDCRHVFEGLKSMVDVGGGTGTMAKVISDAFPGLKCSVLELLHVVAGLEGTENLTFIAGDMFGSIPPADAVFMKWILHDWSDEECVQILKNCKEAIPGKDNGGKLIIIDIVVDKHRDHEKENNAFMETHILYDILMMVLSPEEKELRKIGQSSFMKLVSRATRLLMFWDIGLLLSFINSMSLKCAIQLCIPDIIHKHQKPMTLSELIDALPINKAKSHCVERLMRILTHSKFFTIVKISEDKQGYWLTPSSLLLLNDQSMSVTTFVLALLDPIFIDPFHHISEWFKNDDPTPSATREGRTFWEQTEQDLRLNQLFNESMANDTGLAASVILKDCGQVFEGLKSMVDVAGGTGSMAKAIANAFPGLKCSVLERPHVIVGLQGTENLSFIAGDMFVSIPPADALFMKWILHDWHDEECIKLLKKCKEAIFPSKDRGGKLIIVDIVLDNQKEHDAFETQLFSDMMVMSMGLGRERTEEEWANLFYDAGFTSYKIHPVLGLRSLIEVFP</sequence>
<evidence type="ECO:0000313" key="8">
    <source>
        <dbReference type="Proteomes" id="UP001318860"/>
    </source>
</evidence>
<proteinExistence type="inferred from homology"/>
<dbReference type="InterPro" id="IPR029063">
    <property type="entry name" value="SAM-dependent_MTases_sf"/>
</dbReference>
<comment type="caution">
    <text evidence="7">The sequence shown here is derived from an EMBL/GenBank/DDBJ whole genome shotgun (WGS) entry which is preliminary data.</text>
</comment>
<dbReference type="Pfam" id="PF08100">
    <property type="entry name" value="Dimerisation"/>
    <property type="match status" value="2"/>
</dbReference>
<dbReference type="Gene3D" id="1.10.10.10">
    <property type="entry name" value="Winged helix-like DNA-binding domain superfamily/Winged helix DNA-binding domain"/>
    <property type="match status" value="2"/>
</dbReference>
<gene>
    <name evidence="7" type="ORF">DH2020_031347</name>
</gene>
<comment type="similarity">
    <text evidence="4">Belongs to the class I-like SAM-binding methyltransferase superfamily. Cation-independent O-methyltransferase family. COMT subfamily.</text>
</comment>
<evidence type="ECO:0008006" key="9">
    <source>
        <dbReference type="Google" id="ProtNLM"/>
    </source>
</evidence>
<reference evidence="7 8" key="1">
    <citation type="journal article" date="2021" name="Comput. Struct. Biotechnol. J.">
        <title>De novo genome assembly of the potent medicinal plant Rehmannia glutinosa using nanopore technology.</title>
        <authorList>
            <person name="Ma L."/>
            <person name="Dong C."/>
            <person name="Song C."/>
            <person name="Wang X."/>
            <person name="Zheng X."/>
            <person name="Niu Y."/>
            <person name="Chen S."/>
            <person name="Feng W."/>
        </authorList>
    </citation>
    <scope>NUCLEOTIDE SEQUENCE [LARGE SCALE GENOMIC DNA]</scope>
    <source>
        <strain evidence="7">DH-2019</strain>
    </source>
</reference>
<evidence type="ECO:0000256" key="1">
    <source>
        <dbReference type="ARBA" id="ARBA00022603"/>
    </source>
</evidence>
<organism evidence="7 8">
    <name type="scientific">Rehmannia glutinosa</name>
    <name type="common">Chinese foxglove</name>
    <dbReference type="NCBI Taxonomy" id="99300"/>
    <lineage>
        <taxon>Eukaryota</taxon>
        <taxon>Viridiplantae</taxon>
        <taxon>Streptophyta</taxon>
        <taxon>Embryophyta</taxon>
        <taxon>Tracheophyta</taxon>
        <taxon>Spermatophyta</taxon>
        <taxon>Magnoliopsida</taxon>
        <taxon>eudicotyledons</taxon>
        <taxon>Gunneridae</taxon>
        <taxon>Pentapetalae</taxon>
        <taxon>asterids</taxon>
        <taxon>lamiids</taxon>
        <taxon>Lamiales</taxon>
        <taxon>Orobanchaceae</taxon>
        <taxon>Rehmannieae</taxon>
        <taxon>Rehmannia</taxon>
    </lineage>
</organism>
<keyword evidence="8" id="KW-1185">Reference proteome</keyword>
<evidence type="ECO:0000259" key="6">
    <source>
        <dbReference type="Pfam" id="PF08100"/>
    </source>
</evidence>
<evidence type="ECO:0000313" key="7">
    <source>
        <dbReference type="EMBL" id="KAK6134903.1"/>
    </source>
</evidence>
<evidence type="ECO:0000256" key="2">
    <source>
        <dbReference type="ARBA" id="ARBA00022679"/>
    </source>
</evidence>
<dbReference type="Proteomes" id="UP001318860">
    <property type="component" value="Unassembled WGS sequence"/>
</dbReference>
<feature type="domain" description="O-methyltransferase dimerisation" evidence="6">
    <location>
        <begin position="22"/>
        <end position="108"/>
    </location>
</feature>
<dbReference type="InterPro" id="IPR016461">
    <property type="entry name" value="COMT-like"/>
</dbReference>
<feature type="domain" description="O-methyltransferase C-terminal" evidence="5">
    <location>
        <begin position="460"/>
        <end position="668"/>
    </location>
</feature>
<dbReference type="PANTHER" id="PTHR11746">
    <property type="entry name" value="O-METHYLTRANSFERASE"/>
    <property type="match status" value="1"/>
</dbReference>
<evidence type="ECO:0000259" key="5">
    <source>
        <dbReference type="Pfam" id="PF00891"/>
    </source>
</evidence>
<dbReference type="InterPro" id="IPR036388">
    <property type="entry name" value="WH-like_DNA-bd_sf"/>
</dbReference>
<keyword evidence="3" id="KW-0949">S-adenosyl-L-methionine</keyword>
<dbReference type="PROSITE" id="PS51683">
    <property type="entry name" value="SAM_OMT_II"/>
    <property type="match status" value="2"/>
</dbReference>
<dbReference type="InterPro" id="IPR036390">
    <property type="entry name" value="WH_DNA-bd_sf"/>
</dbReference>